<evidence type="ECO:0000256" key="5">
    <source>
        <dbReference type="ARBA" id="ARBA00022989"/>
    </source>
</evidence>
<keyword evidence="6 7" id="KW-0472">Membrane</keyword>
<dbReference type="PANTHER" id="PTHR43386:SF1">
    <property type="entry name" value="D,D-DIPEPTIDE TRANSPORT SYSTEM PERMEASE PROTEIN DDPC-RELATED"/>
    <property type="match status" value="1"/>
</dbReference>
<comment type="caution">
    <text evidence="10">The sequence shown here is derived from an EMBL/GenBank/DDBJ whole genome shotgun (WGS) entry which is preliminary data.</text>
</comment>
<keyword evidence="3" id="KW-1003">Cell membrane</keyword>
<keyword evidence="4 7" id="KW-0812">Transmembrane</keyword>
<proteinExistence type="inferred from homology"/>
<dbReference type="Proteomes" id="UP001500751">
    <property type="component" value="Unassembled WGS sequence"/>
</dbReference>
<name>A0ABP5FIE2_9ACTN</name>
<feature type="transmembrane region" description="Helical" evidence="7">
    <location>
        <begin position="110"/>
        <end position="135"/>
    </location>
</feature>
<feature type="domain" description="ABC transmembrane type-1" evidence="9">
    <location>
        <begin position="108"/>
        <end position="300"/>
    </location>
</feature>
<keyword evidence="11" id="KW-1185">Reference proteome</keyword>
<feature type="transmembrane region" description="Helical" evidence="7">
    <location>
        <begin position="224"/>
        <end position="245"/>
    </location>
</feature>
<evidence type="ECO:0000256" key="2">
    <source>
        <dbReference type="ARBA" id="ARBA00022448"/>
    </source>
</evidence>
<dbReference type="SUPFAM" id="SSF161098">
    <property type="entry name" value="MetI-like"/>
    <property type="match status" value="1"/>
</dbReference>
<feature type="transmembrane region" description="Helical" evidence="7">
    <location>
        <begin position="147"/>
        <end position="169"/>
    </location>
</feature>
<comment type="subcellular location">
    <subcellularLocation>
        <location evidence="1 7">Cell membrane</location>
        <topology evidence="1 7">Multi-pass membrane protein</topology>
    </subcellularLocation>
</comment>
<gene>
    <name evidence="10" type="ORF">GCM10009839_24260</name>
</gene>
<comment type="similarity">
    <text evidence="7">Belongs to the binding-protein-dependent transport system permease family.</text>
</comment>
<evidence type="ECO:0000259" key="9">
    <source>
        <dbReference type="PROSITE" id="PS50928"/>
    </source>
</evidence>
<feature type="transmembrane region" description="Helical" evidence="7">
    <location>
        <begin position="279"/>
        <end position="300"/>
    </location>
</feature>
<dbReference type="InterPro" id="IPR035906">
    <property type="entry name" value="MetI-like_sf"/>
</dbReference>
<dbReference type="InterPro" id="IPR025966">
    <property type="entry name" value="OppC_N"/>
</dbReference>
<protein>
    <submittedName>
        <fullName evidence="10">ABC transporter permease</fullName>
    </submittedName>
</protein>
<evidence type="ECO:0000256" key="7">
    <source>
        <dbReference type="RuleBase" id="RU363032"/>
    </source>
</evidence>
<sequence length="316" mass="32595">MTVITEAAAGSGPSSPPRPRAAVWRRLRRDKAAATGMVIIALMVAVAVLAPLLAALEGQDTTTMHPELVDSATGGTPLGSLGGVSGAHWLGVEPQTGRDLFARLVYGARISLGVAIGATALQVLIGVGVGIAAGLGGRLVDTALGRLTDLTLAFPSVLFAIALMAIVPGSVPRPLILAVVIALLGWGSTARLARGQTLSLRTRDYVAAAKLSGAPPLRVARREILPGLVTPILTYAALLVPANMISEAGLSFLGVGVRPPTPSWGQMLSQGTTWFRPDVMYVLVPGGALFLTLLAFTLLADGVRRTMDPKNTEVAP</sequence>
<evidence type="ECO:0000256" key="6">
    <source>
        <dbReference type="ARBA" id="ARBA00023136"/>
    </source>
</evidence>
<keyword evidence="5 7" id="KW-1133">Transmembrane helix</keyword>
<evidence type="ECO:0000256" key="8">
    <source>
        <dbReference type="SAM" id="MobiDB-lite"/>
    </source>
</evidence>
<dbReference type="EMBL" id="BAAAQN010000011">
    <property type="protein sequence ID" value="GAA2025346.1"/>
    <property type="molecule type" value="Genomic_DNA"/>
</dbReference>
<dbReference type="InterPro" id="IPR050366">
    <property type="entry name" value="BP-dependent_transpt_permease"/>
</dbReference>
<dbReference type="InterPro" id="IPR000515">
    <property type="entry name" value="MetI-like"/>
</dbReference>
<dbReference type="PROSITE" id="PS50928">
    <property type="entry name" value="ABC_TM1"/>
    <property type="match status" value="1"/>
</dbReference>
<dbReference type="RefSeq" id="WP_425559149.1">
    <property type="nucleotide sequence ID" value="NZ_BAAAQN010000011.1"/>
</dbReference>
<accession>A0ABP5FIE2</accession>
<evidence type="ECO:0000256" key="4">
    <source>
        <dbReference type="ARBA" id="ARBA00022692"/>
    </source>
</evidence>
<dbReference type="Pfam" id="PF00528">
    <property type="entry name" value="BPD_transp_1"/>
    <property type="match status" value="1"/>
</dbReference>
<feature type="transmembrane region" description="Helical" evidence="7">
    <location>
        <begin position="175"/>
        <end position="193"/>
    </location>
</feature>
<evidence type="ECO:0000256" key="3">
    <source>
        <dbReference type="ARBA" id="ARBA00022475"/>
    </source>
</evidence>
<feature type="transmembrane region" description="Helical" evidence="7">
    <location>
        <begin position="34"/>
        <end position="56"/>
    </location>
</feature>
<evidence type="ECO:0000256" key="1">
    <source>
        <dbReference type="ARBA" id="ARBA00004651"/>
    </source>
</evidence>
<keyword evidence="2 7" id="KW-0813">Transport</keyword>
<dbReference type="Pfam" id="PF12911">
    <property type="entry name" value="OppC_N"/>
    <property type="match status" value="1"/>
</dbReference>
<reference evidence="11" key="1">
    <citation type="journal article" date="2019" name="Int. J. Syst. Evol. Microbiol.">
        <title>The Global Catalogue of Microorganisms (GCM) 10K type strain sequencing project: providing services to taxonomists for standard genome sequencing and annotation.</title>
        <authorList>
            <consortium name="The Broad Institute Genomics Platform"/>
            <consortium name="The Broad Institute Genome Sequencing Center for Infectious Disease"/>
            <person name="Wu L."/>
            <person name="Ma J."/>
        </authorList>
    </citation>
    <scope>NUCLEOTIDE SEQUENCE [LARGE SCALE GENOMIC DNA]</scope>
    <source>
        <strain evidence="11">JCM 16014</strain>
    </source>
</reference>
<organism evidence="10 11">
    <name type="scientific">Catenulispora yoronensis</name>
    <dbReference type="NCBI Taxonomy" id="450799"/>
    <lineage>
        <taxon>Bacteria</taxon>
        <taxon>Bacillati</taxon>
        <taxon>Actinomycetota</taxon>
        <taxon>Actinomycetes</taxon>
        <taxon>Catenulisporales</taxon>
        <taxon>Catenulisporaceae</taxon>
        <taxon>Catenulispora</taxon>
    </lineage>
</organism>
<evidence type="ECO:0000313" key="11">
    <source>
        <dbReference type="Proteomes" id="UP001500751"/>
    </source>
</evidence>
<dbReference type="Gene3D" id="1.10.3720.10">
    <property type="entry name" value="MetI-like"/>
    <property type="match status" value="1"/>
</dbReference>
<dbReference type="PANTHER" id="PTHR43386">
    <property type="entry name" value="OLIGOPEPTIDE TRANSPORT SYSTEM PERMEASE PROTEIN APPC"/>
    <property type="match status" value="1"/>
</dbReference>
<dbReference type="CDD" id="cd06261">
    <property type="entry name" value="TM_PBP2"/>
    <property type="match status" value="1"/>
</dbReference>
<evidence type="ECO:0000313" key="10">
    <source>
        <dbReference type="EMBL" id="GAA2025346.1"/>
    </source>
</evidence>
<feature type="region of interest" description="Disordered" evidence="8">
    <location>
        <begin position="1"/>
        <end position="20"/>
    </location>
</feature>